<feature type="transmembrane region" description="Helical" evidence="4">
    <location>
        <begin position="78"/>
        <end position="95"/>
    </location>
</feature>
<gene>
    <name evidence="5" type="ORF">V8J38_11680</name>
</gene>
<feature type="transmembrane region" description="Helical" evidence="4">
    <location>
        <begin position="101"/>
        <end position="123"/>
    </location>
</feature>
<evidence type="ECO:0000313" key="5">
    <source>
        <dbReference type="EMBL" id="WWT53910.1"/>
    </source>
</evidence>
<sequence>MTSRASLHPFWIIAGVLLVAGTLRGTFTGAGPLLGDIGQAFGLGASQAGFLITLPLLAFFVVSPFAARLARAAGLERAIFLALIAMIGGVAIRSAGPLWALYLGSTALGAGIAIGNTLLPSLLKRDFPDQITKLTTLYAVIMGVASAGASAVMVPLAQAFDWRWALAALIVLPLTAALVWAPQLRRRSTPGAEAATGLSGVSVWRSGLAWQVTLFFGVNSFVYYAVAAWLPSILTSAGMSPEVAGGLHGVMQLATAAPGLVLVPLVRRMKDQRALATGFALLGLMSLAGLYAAPGLAMIWVALFGFAIGGAFILALAFIGLRSRSAEQTAQLSGMTQSVGYLMSACGPIAIGALHDAVDAWPPALAVCGALCILLVVLGLGAGRDRQVA</sequence>
<feature type="transmembrane region" description="Helical" evidence="4">
    <location>
        <begin position="208"/>
        <end position="230"/>
    </location>
</feature>
<dbReference type="SUPFAM" id="SSF103473">
    <property type="entry name" value="MFS general substrate transporter"/>
    <property type="match status" value="1"/>
</dbReference>
<protein>
    <submittedName>
        <fullName evidence="5">MFS transporter</fullName>
    </submittedName>
</protein>
<organism evidence="5 6">
    <name type="scientific">Brevundimonas olei</name>
    <dbReference type="NCBI Taxonomy" id="657642"/>
    <lineage>
        <taxon>Bacteria</taxon>
        <taxon>Pseudomonadati</taxon>
        <taxon>Pseudomonadota</taxon>
        <taxon>Alphaproteobacteria</taxon>
        <taxon>Caulobacterales</taxon>
        <taxon>Caulobacteraceae</taxon>
        <taxon>Brevundimonas</taxon>
    </lineage>
</organism>
<evidence type="ECO:0000256" key="1">
    <source>
        <dbReference type="ARBA" id="ARBA00022692"/>
    </source>
</evidence>
<keyword evidence="1 4" id="KW-0812">Transmembrane</keyword>
<dbReference type="PANTHER" id="PTHR23523">
    <property type="match status" value="1"/>
</dbReference>
<feature type="transmembrane region" description="Helical" evidence="4">
    <location>
        <begin position="250"/>
        <end position="267"/>
    </location>
</feature>
<proteinExistence type="predicted"/>
<dbReference type="RefSeq" id="WP_338575871.1">
    <property type="nucleotide sequence ID" value="NZ_CP146369.1"/>
</dbReference>
<feature type="transmembrane region" description="Helical" evidence="4">
    <location>
        <begin position="299"/>
        <end position="319"/>
    </location>
</feature>
<feature type="transmembrane region" description="Helical" evidence="4">
    <location>
        <begin position="162"/>
        <end position="181"/>
    </location>
</feature>
<dbReference type="InterPro" id="IPR052524">
    <property type="entry name" value="MFS_Cyanate_Porter"/>
</dbReference>
<dbReference type="InterPro" id="IPR036259">
    <property type="entry name" value="MFS_trans_sf"/>
</dbReference>
<evidence type="ECO:0000313" key="6">
    <source>
        <dbReference type="Proteomes" id="UP001363460"/>
    </source>
</evidence>
<feature type="transmembrane region" description="Helical" evidence="4">
    <location>
        <begin position="339"/>
        <end position="358"/>
    </location>
</feature>
<dbReference type="EMBL" id="CP146369">
    <property type="protein sequence ID" value="WWT53910.1"/>
    <property type="molecule type" value="Genomic_DNA"/>
</dbReference>
<feature type="transmembrane region" description="Helical" evidence="4">
    <location>
        <begin position="364"/>
        <end position="383"/>
    </location>
</feature>
<feature type="transmembrane region" description="Helical" evidence="4">
    <location>
        <begin position="274"/>
        <end position="293"/>
    </location>
</feature>
<name>A0ABZ2I8H2_9CAUL</name>
<accession>A0ABZ2I8H2</accession>
<dbReference type="Pfam" id="PF07690">
    <property type="entry name" value="MFS_1"/>
    <property type="match status" value="1"/>
</dbReference>
<keyword evidence="2 4" id="KW-1133">Transmembrane helix</keyword>
<evidence type="ECO:0000256" key="4">
    <source>
        <dbReference type="SAM" id="Phobius"/>
    </source>
</evidence>
<dbReference type="Proteomes" id="UP001363460">
    <property type="component" value="Chromosome"/>
</dbReference>
<keyword evidence="3 4" id="KW-0472">Membrane</keyword>
<evidence type="ECO:0000256" key="3">
    <source>
        <dbReference type="ARBA" id="ARBA00023136"/>
    </source>
</evidence>
<reference evidence="5 6" key="1">
    <citation type="submission" date="2024-02" db="EMBL/GenBank/DDBJ databases">
        <title>Distribution and functional of Brevundimonas-related endobacteria within Verticillium dahliae.</title>
        <authorList>
            <person name="Zeng H."/>
        </authorList>
    </citation>
    <scope>NUCLEOTIDE SEQUENCE [LARGE SCALE GENOMIC DNA]</scope>
    <source>
        <strain evidence="5 6">TRM 44200</strain>
    </source>
</reference>
<keyword evidence="6" id="KW-1185">Reference proteome</keyword>
<dbReference type="Gene3D" id="1.20.1250.20">
    <property type="entry name" value="MFS general substrate transporter like domains"/>
    <property type="match status" value="1"/>
</dbReference>
<feature type="transmembrane region" description="Helical" evidence="4">
    <location>
        <begin position="45"/>
        <end position="66"/>
    </location>
</feature>
<dbReference type="InterPro" id="IPR011701">
    <property type="entry name" value="MFS"/>
</dbReference>
<feature type="transmembrane region" description="Helical" evidence="4">
    <location>
        <begin position="135"/>
        <end position="156"/>
    </location>
</feature>
<dbReference type="PANTHER" id="PTHR23523:SF2">
    <property type="entry name" value="2-NITROIMIDAZOLE TRANSPORTER"/>
    <property type="match status" value="1"/>
</dbReference>
<evidence type="ECO:0000256" key="2">
    <source>
        <dbReference type="ARBA" id="ARBA00022989"/>
    </source>
</evidence>